<organism evidence="3 4">
    <name type="scientific">Archangium violaceum Cb vi76</name>
    <dbReference type="NCBI Taxonomy" id="1406225"/>
    <lineage>
        <taxon>Bacteria</taxon>
        <taxon>Pseudomonadati</taxon>
        <taxon>Myxococcota</taxon>
        <taxon>Myxococcia</taxon>
        <taxon>Myxococcales</taxon>
        <taxon>Cystobacterineae</taxon>
        <taxon>Archangiaceae</taxon>
        <taxon>Archangium</taxon>
    </lineage>
</organism>
<evidence type="ECO:0000256" key="1">
    <source>
        <dbReference type="SAM" id="MobiDB-lite"/>
    </source>
</evidence>
<reference evidence="3 4" key="1">
    <citation type="submission" date="2014-07" db="EMBL/GenBank/DDBJ databases">
        <title>Draft Genome Sequence of Gephyronic Acid Producer, Cystobacter violaceus Strain Cb vi76.</title>
        <authorList>
            <person name="Stevens D.C."/>
            <person name="Young J."/>
            <person name="Carmichael R."/>
            <person name="Tan J."/>
            <person name="Taylor R.E."/>
        </authorList>
    </citation>
    <scope>NUCLEOTIDE SEQUENCE [LARGE SCALE GENOMIC DNA]</scope>
    <source>
        <strain evidence="3 4">Cb vi76</strain>
    </source>
</reference>
<evidence type="ECO:0000313" key="4">
    <source>
        <dbReference type="Proteomes" id="UP000028547"/>
    </source>
</evidence>
<feature type="chain" id="PRO_5001781885" description="Porin" evidence="2">
    <location>
        <begin position="23"/>
        <end position="608"/>
    </location>
</feature>
<gene>
    <name evidence="3" type="ORF">Q664_22995</name>
</gene>
<accession>A0A084SS55</accession>
<sequence>MNSPFHRLAAVFLVTWSCVAGAQELRDTKPGVTTGQEVLRSFGRPTRRTPTPKGGLVLSYQRTSAPEGTRGALFTLDAEGLLQRIDVIPKRPPTRASIEKTYGPECSEDTPPERPCYDIQRTPRGFSLNYARLGLLVNFEKKRVKSLTYVAPAPEPEPEPESESEPLASTPEPTSGAEADSGEFDLSLRPAAIESSEPESESAPESAPTEPRTLASAPTAAESAREAESLQRTTLALGGRLLQQGYVSGSRLGPETRMRPNLPSLVDLYLDATPGSTFRGFVVGRLVYDPLDQAMSGPQVILDQLWLRFDVANRLFFTLGRQQIKWGSSRIWNPTDFLQRPNPQPLEAFDLRTGVDMLKVNIPFETLSSNLTLFATADLDGPEGDRLRYGGAVRAEVAVGTSELAASAAFQQGRRPRFGLDWSMGAGPFDLNAELAVVQDTTVGLWQRTADGFVPREFGGPKVLASAGVNTQLRFADVYRLGLRLEGFYNSLGYEDRSYITWLISQDDYQPLFFGRYYAMGQLTFTRRSIYVPTLNFTVLSNVLDRSFYGRVDFMVVPITELKVFAFVEAPFGQRGTEFRFQPDPAIAPLPATGLSLFRVGFSVQMRM</sequence>
<dbReference type="RefSeq" id="WP_063934734.1">
    <property type="nucleotide sequence ID" value="NZ_JPMI01000152.1"/>
</dbReference>
<feature type="region of interest" description="Disordered" evidence="1">
    <location>
        <begin position="94"/>
        <end position="114"/>
    </location>
</feature>
<dbReference type="Proteomes" id="UP000028547">
    <property type="component" value="Unassembled WGS sequence"/>
</dbReference>
<proteinExistence type="predicted"/>
<feature type="signal peptide" evidence="2">
    <location>
        <begin position="1"/>
        <end position="22"/>
    </location>
</feature>
<evidence type="ECO:0008006" key="5">
    <source>
        <dbReference type="Google" id="ProtNLM"/>
    </source>
</evidence>
<dbReference type="AlphaFoldDB" id="A0A084SS55"/>
<feature type="compositionally biased region" description="Low complexity" evidence="1">
    <location>
        <begin position="165"/>
        <end position="175"/>
    </location>
</feature>
<evidence type="ECO:0000256" key="2">
    <source>
        <dbReference type="SAM" id="SignalP"/>
    </source>
</evidence>
<protein>
    <recommendedName>
        <fullName evidence="5">Porin</fullName>
    </recommendedName>
</protein>
<feature type="region of interest" description="Disordered" evidence="1">
    <location>
        <begin position="150"/>
        <end position="230"/>
    </location>
</feature>
<name>A0A084SS55_9BACT</name>
<keyword evidence="2" id="KW-0732">Signal</keyword>
<dbReference type="EMBL" id="JPMI01000152">
    <property type="protein sequence ID" value="KFA91290.1"/>
    <property type="molecule type" value="Genomic_DNA"/>
</dbReference>
<comment type="caution">
    <text evidence="3">The sequence shown here is derived from an EMBL/GenBank/DDBJ whole genome shotgun (WGS) entry which is preliminary data.</text>
</comment>
<evidence type="ECO:0000313" key="3">
    <source>
        <dbReference type="EMBL" id="KFA91290.1"/>
    </source>
</evidence>